<proteinExistence type="predicted"/>
<name>A0ABT9XFS5_9BACL</name>
<protein>
    <submittedName>
        <fullName evidence="1">Uncharacterized protein</fullName>
    </submittedName>
</protein>
<dbReference type="Proteomes" id="UP001232973">
    <property type="component" value="Unassembled WGS sequence"/>
</dbReference>
<evidence type="ECO:0000313" key="2">
    <source>
        <dbReference type="Proteomes" id="UP001232973"/>
    </source>
</evidence>
<evidence type="ECO:0000313" key="1">
    <source>
        <dbReference type="EMBL" id="MDQ0189149.1"/>
    </source>
</evidence>
<gene>
    <name evidence="1" type="ORF">J2S03_000965</name>
</gene>
<comment type="caution">
    <text evidence="1">The sequence shown here is derived from an EMBL/GenBank/DDBJ whole genome shotgun (WGS) entry which is preliminary data.</text>
</comment>
<sequence length="115" mass="12559">MAELVRDGDELVLKLTTVEKMEGVHGDIRVPLASVQEVTVLNDVIHEVHGLKLPGSRLPGVFAMGTFVSPNETIFAIVHHQHKRGLRVRLRGASYDALVVGLDNPEEVAQSLGFL</sequence>
<keyword evidence="2" id="KW-1185">Reference proteome</keyword>
<organism evidence="1 2">
    <name type="scientific">Alicyclobacillus cycloheptanicus</name>
    <dbReference type="NCBI Taxonomy" id="1457"/>
    <lineage>
        <taxon>Bacteria</taxon>
        <taxon>Bacillati</taxon>
        <taxon>Bacillota</taxon>
        <taxon>Bacilli</taxon>
        <taxon>Bacillales</taxon>
        <taxon>Alicyclobacillaceae</taxon>
        <taxon>Alicyclobacillus</taxon>
    </lineage>
</organism>
<dbReference type="EMBL" id="JAUSTP010000005">
    <property type="protein sequence ID" value="MDQ0189149.1"/>
    <property type="molecule type" value="Genomic_DNA"/>
</dbReference>
<dbReference type="RefSeq" id="WP_274455009.1">
    <property type="nucleotide sequence ID" value="NZ_CP067097.1"/>
</dbReference>
<accession>A0ABT9XFS5</accession>
<reference evidence="1 2" key="1">
    <citation type="submission" date="2023-07" db="EMBL/GenBank/DDBJ databases">
        <title>Genomic Encyclopedia of Type Strains, Phase IV (KMG-IV): sequencing the most valuable type-strain genomes for metagenomic binning, comparative biology and taxonomic classification.</title>
        <authorList>
            <person name="Goeker M."/>
        </authorList>
    </citation>
    <scope>NUCLEOTIDE SEQUENCE [LARGE SCALE GENOMIC DNA]</scope>
    <source>
        <strain evidence="1 2">DSM 4006</strain>
    </source>
</reference>